<sequence length="79" mass="9033">MGTEQTAGRSRALFCYGFEHRRIGRQAARLVAEILKGTDVGNLPVETAENYSFLNMRSVEAINLDIWDSMLRQMDEIIR</sequence>
<dbReference type="Pfam" id="PF04392">
    <property type="entry name" value="ABC_sub_bind"/>
    <property type="match status" value="1"/>
</dbReference>
<keyword evidence="2" id="KW-1185">Reference proteome</keyword>
<dbReference type="EMBL" id="CP054491">
    <property type="protein sequence ID" value="QKQ28114.1"/>
    <property type="molecule type" value="Genomic_DNA"/>
</dbReference>
<dbReference type="InterPro" id="IPR007487">
    <property type="entry name" value="ABC_transpt-TYRBP-like"/>
</dbReference>
<name>A0A6N0I0I6_9GAMM</name>
<organism evidence="1 2">
    <name type="scientific">Candidatus Reidiella endopervernicosa</name>
    <dbReference type="NCBI Taxonomy" id="2738883"/>
    <lineage>
        <taxon>Bacteria</taxon>
        <taxon>Pseudomonadati</taxon>
        <taxon>Pseudomonadota</taxon>
        <taxon>Gammaproteobacteria</taxon>
        <taxon>Candidatus Reidiella</taxon>
    </lineage>
</organism>
<evidence type="ECO:0000313" key="1">
    <source>
        <dbReference type="EMBL" id="QKQ28114.1"/>
    </source>
</evidence>
<evidence type="ECO:0000313" key="2">
    <source>
        <dbReference type="Proteomes" id="UP000509658"/>
    </source>
</evidence>
<dbReference type="Proteomes" id="UP000509658">
    <property type="component" value="Chromosome"/>
</dbReference>
<reference evidence="1 2" key="1">
    <citation type="submission" date="2020-05" db="EMBL/GenBank/DDBJ databases">
        <title>Horizontal transmission and recombination maintain forever young bacterial symbiont genomes.</title>
        <authorList>
            <person name="Russell S.L."/>
            <person name="Pepper-Tunick E."/>
            <person name="Svedberg J."/>
            <person name="Byrne A."/>
            <person name="Ruelas Castillo J."/>
            <person name="Vollmers C."/>
            <person name="Beinart R.A."/>
            <person name="Corbett-Detig R."/>
        </authorList>
    </citation>
    <scope>NUCLEOTIDE SEQUENCE [LARGE SCALE GENOMIC DNA]</scope>
    <source>
        <strain evidence="1">Santa_Monica_outfall</strain>
    </source>
</reference>
<dbReference type="KEGG" id="rev:HUE57_02235"/>
<gene>
    <name evidence="1" type="ORF">HUE57_02235</name>
</gene>
<proteinExistence type="predicted"/>
<dbReference type="AlphaFoldDB" id="A0A6N0I0I6"/>
<accession>A0A6N0I0I6</accession>
<protein>
    <submittedName>
        <fullName evidence="1">Uncharacterized protein</fullName>
    </submittedName>
</protein>